<accession>A0A2N5TGF4</accession>
<sequence length="63" mass="6929">MSNQASVQTMDRFQGVCHRLLSMVEDQCTGLAMTAQTSFPGINKTKSMNQAEVDHLLSGLQEL</sequence>
<evidence type="ECO:0000313" key="2">
    <source>
        <dbReference type="EMBL" id="PLW50481.1"/>
    </source>
</evidence>
<name>A0A2N5TGF4_9BASI</name>
<proteinExistence type="predicted"/>
<evidence type="ECO:0000313" key="3">
    <source>
        <dbReference type="Proteomes" id="UP000235392"/>
    </source>
</evidence>
<evidence type="ECO:0000313" key="1">
    <source>
        <dbReference type="EMBL" id="PLW24582.1"/>
    </source>
</evidence>
<organism evidence="1 3">
    <name type="scientific">Puccinia coronata f. sp. avenae</name>
    <dbReference type="NCBI Taxonomy" id="200324"/>
    <lineage>
        <taxon>Eukaryota</taxon>
        <taxon>Fungi</taxon>
        <taxon>Dikarya</taxon>
        <taxon>Basidiomycota</taxon>
        <taxon>Pucciniomycotina</taxon>
        <taxon>Pucciniomycetes</taxon>
        <taxon>Pucciniales</taxon>
        <taxon>Pucciniaceae</taxon>
        <taxon>Puccinia</taxon>
    </lineage>
</organism>
<reference evidence="1 3" key="1">
    <citation type="submission" date="2017-11" db="EMBL/GenBank/DDBJ databases">
        <title>De novo assembly and phasing of dikaryotic genomes from two isolates of Puccinia coronata f. sp. avenae, the causal agent of oat crown rust.</title>
        <authorList>
            <person name="Miller M.E."/>
            <person name="Zhang Y."/>
            <person name="Omidvar V."/>
            <person name="Sperschneider J."/>
            <person name="Schwessinger B."/>
            <person name="Raley C."/>
            <person name="Palmer J.M."/>
            <person name="Garnica D."/>
            <person name="Upadhyaya N."/>
            <person name="Rathjen J."/>
            <person name="Taylor J.M."/>
            <person name="Park R.F."/>
            <person name="Dodds P.N."/>
            <person name="Hirsch C.D."/>
            <person name="Kianian S.F."/>
            <person name="Figueroa M."/>
        </authorList>
    </citation>
    <scope>NUCLEOTIDE SEQUENCE [LARGE SCALE GENOMIC DNA]</scope>
    <source>
        <strain evidence="1">12SD80</strain>
    </source>
</reference>
<dbReference type="EMBL" id="PGCI01000606">
    <property type="protein sequence ID" value="PLW24582.1"/>
    <property type="molecule type" value="Genomic_DNA"/>
</dbReference>
<dbReference type="Proteomes" id="UP000235392">
    <property type="component" value="Unassembled WGS sequence"/>
</dbReference>
<dbReference type="EMBL" id="PGCI01000010">
    <property type="protein sequence ID" value="PLW50481.1"/>
    <property type="molecule type" value="Genomic_DNA"/>
</dbReference>
<comment type="caution">
    <text evidence="1">The sequence shown here is derived from an EMBL/GenBank/DDBJ whole genome shotgun (WGS) entry which is preliminary data.</text>
</comment>
<dbReference type="AlphaFoldDB" id="A0A2N5TGF4"/>
<gene>
    <name evidence="2" type="ORF">PCASD_01381</name>
    <name evidence="1" type="ORF">PCASD_06172</name>
</gene>
<protein>
    <submittedName>
        <fullName evidence="1">Uncharacterized protein</fullName>
    </submittedName>
</protein>